<accession>T0LR53</accession>
<feature type="region of interest" description="Disordered" evidence="1">
    <location>
        <begin position="1"/>
        <end position="95"/>
    </location>
</feature>
<gene>
    <name evidence="2" type="ORF">CGLO_09827</name>
</gene>
<proteinExistence type="predicted"/>
<organism evidence="2 3">
    <name type="scientific">Colletotrichum gloeosporioides (strain Cg-14)</name>
    <name type="common">Anthracnose fungus</name>
    <name type="synonym">Glomerella cingulata</name>
    <dbReference type="NCBI Taxonomy" id="1237896"/>
    <lineage>
        <taxon>Eukaryota</taxon>
        <taxon>Fungi</taxon>
        <taxon>Dikarya</taxon>
        <taxon>Ascomycota</taxon>
        <taxon>Pezizomycotina</taxon>
        <taxon>Sordariomycetes</taxon>
        <taxon>Hypocreomycetidae</taxon>
        <taxon>Glomerellales</taxon>
        <taxon>Glomerellaceae</taxon>
        <taxon>Colletotrichum</taxon>
        <taxon>Colletotrichum gloeosporioides species complex</taxon>
    </lineage>
</organism>
<feature type="compositionally biased region" description="Low complexity" evidence="1">
    <location>
        <begin position="68"/>
        <end position="95"/>
    </location>
</feature>
<evidence type="ECO:0000313" key="2">
    <source>
        <dbReference type="EMBL" id="EQB50705.1"/>
    </source>
</evidence>
<evidence type="ECO:0000256" key="1">
    <source>
        <dbReference type="SAM" id="MobiDB-lite"/>
    </source>
</evidence>
<dbReference type="Proteomes" id="UP000015530">
    <property type="component" value="Unassembled WGS sequence"/>
</dbReference>
<dbReference type="AlphaFoldDB" id="T0LR53"/>
<comment type="caution">
    <text evidence="2">The sequence shown here is derived from an EMBL/GenBank/DDBJ whole genome shotgun (WGS) entry which is preliminary data.</text>
</comment>
<sequence length="371" mass="40911">MSCTQVQLADLPRSGHYDPDCGSDAGSTTTTGTTTTTDGGPSSDDSSSTTTTSTPSTNGGPNAEDDSSTITADSSTATTTTNGSPNSDDGSSKGTTAGTTISIGGLFSKDPFCLMVYVDDEMTACEKHLKVIRQEREVLLQSEHLAARCAEDVKKAAEELRRVDAFARECKLPWAYAVWGRNLGENAKAARREQQAKLCGLLSGVMYKFESARLRCERTQGMVVAIRRALEALRERANGPWGVVSELRERQVEVYHYCDAKICIKVRHEGEPPREDVLRAHKRGMEFWEQQQRLMRDVLEMERALMFTTTKCAVAAGEVRRVKGEKGLEGMIRGVKCVVETMRKREASENGSETSLWGSLRAVSWSRVRFW</sequence>
<reference evidence="3" key="1">
    <citation type="journal article" date="2013" name="Mol. Plant Microbe Interact.">
        <title>Global aspects of pacC regulation of pathogenicity genes in Colletotrichum gloeosporioides as revealed by transcriptome analysis.</title>
        <authorList>
            <person name="Alkan N."/>
            <person name="Meng X."/>
            <person name="Friedlander G."/>
            <person name="Reuveni E."/>
            <person name="Sukno S."/>
            <person name="Sherman A."/>
            <person name="Thon M."/>
            <person name="Fluhr R."/>
            <person name="Prusky D."/>
        </authorList>
    </citation>
    <scope>NUCLEOTIDE SEQUENCE [LARGE SCALE GENOMIC DNA]</scope>
    <source>
        <strain evidence="3">Cg-14</strain>
    </source>
</reference>
<feature type="compositionally biased region" description="Low complexity" evidence="1">
    <location>
        <begin position="22"/>
        <end position="61"/>
    </location>
</feature>
<name>T0LR53_COLGC</name>
<evidence type="ECO:0000313" key="3">
    <source>
        <dbReference type="Proteomes" id="UP000015530"/>
    </source>
</evidence>
<dbReference type="OrthoDB" id="4845420at2759"/>
<protein>
    <submittedName>
        <fullName evidence="2">Uncharacterized protein</fullName>
    </submittedName>
</protein>
<dbReference type="EMBL" id="AMYD01001975">
    <property type="protein sequence ID" value="EQB50705.1"/>
    <property type="molecule type" value="Genomic_DNA"/>
</dbReference>
<dbReference type="HOGENOM" id="CLU_063482_0_0_1"/>